<reference evidence="2 3" key="1">
    <citation type="submission" date="2016-10" db="EMBL/GenBank/DDBJ databases">
        <authorList>
            <person name="de Groot N.N."/>
        </authorList>
    </citation>
    <scope>NUCLEOTIDE SEQUENCE [LARGE SCALE GENOMIC DNA]</scope>
    <source>
        <strain evidence="2 3">CGMCC 4.2022</strain>
    </source>
</reference>
<dbReference type="STRING" id="310781.SAMN05216259_10863"/>
<accession>A0A1H0HHS7</accession>
<dbReference type="Pfam" id="PF00268">
    <property type="entry name" value="Ribonuc_red_sm"/>
    <property type="match status" value="1"/>
</dbReference>
<dbReference type="RefSeq" id="WP_093785633.1">
    <property type="nucleotide sequence ID" value="NZ_FNIE01000008.1"/>
</dbReference>
<dbReference type="InterPro" id="IPR012348">
    <property type="entry name" value="RNR-like"/>
</dbReference>
<dbReference type="GO" id="GO:0009263">
    <property type="term" value="P:deoxyribonucleotide biosynthetic process"/>
    <property type="evidence" value="ECO:0007669"/>
    <property type="project" value="InterPro"/>
</dbReference>
<evidence type="ECO:0000313" key="3">
    <source>
        <dbReference type="Proteomes" id="UP000199341"/>
    </source>
</evidence>
<evidence type="ECO:0000313" key="2">
    <source>
        <dbReference type="EMBL" id="SDO18718.1"/>
    </source>
</evidence>
<proteinExistence type="predicted"/>
<dbReference type="InterPro" id="IPR000358">
    <property type="entry name" value="RNR_small_fam"/>
</dbReference>
<name>A0A1H0HHS7_9ACTN</name>
<comment type="cofactor">
    <cofactor evidence="1">
        <name>Fe cation</name>
        <dbReference type="ChEBI" id="CHEBI:24875"/>
    </cofactor>
</comment>
<dbReference type="OrthoDB" id="5500270at2"/>
<dbReference type="InterPro" id="IPR009078">
    <property type="entry name" value="Ferritin-like_SF"/>
</dbReference>
<dbReference type="GO" id="GO:0016491">
    <property type="term" value="F:oxidoreductase activity"/>
    <property type="evidence" value="ECO:0007669"/>
    <property type="project" value="InterPro"/>
</dbReference>
<protein>
    <submittedName>
        <fullName evidence="2">Ribonucleoside-diphosphate reductase beta chain</fullName>
    </submittedName>
</protein>
<dbReference type="Gene3D" id="1.10.620.20">
    <property type="entry name" value="Ribonucleotide Reductase, subunit A"/>
    <property type="match status" value="1"/>
</dbReference>
<gene>
    <name evidence="2" type="ORF">SAMN05216259_10863</name>
</gene>
<dbReference type="EMBL" id="FNIE01000008">
    <property type="protein sequence ID" value="SDO18718.1"/>
    <property type="molecule type" value="Genomic_DNA"/>
</dbReference>
<evidence type="ECO:0000256" key="1">
    <source>
        <dbReference type="ARBA" id="ARBA00001962"/>
    </source>
</evidence>
<organism evidence="2 3">
    <name type="scientific">Actinacidiphila guanduensis</name>
    <dbReference type="NCBI Taxonomy" id="310781"/>
    <lineage>
        <taxon>Bacteria</taxon>
        <taxon>Bacillati</taxon>
        <taxon>Actinomycetota</taxon>
        <taxon>Actinomycetes</taxon>
        <taxon>Kitasatosporales</taxon>
        <taxon>Streptomycetaceae</taxon>
        <taxon>Actinacidiphila</taxon>
    </lineage>
</organism>
<dbReference type="SUPFAM" id="SSF47240">
    <property type="entry name" value="Ferritin-like"/>
    <property type="match status" value="1"/>
</dbReference>
<sequence>MTATSAGLVLDVTETAPETTAEQHGRLANSADLYRRWERQQWAVAQVDPARDATVWNALSSFSRSQMLGSLAELEVGEVAVTHTLGALIDAPPTEDDRIFLCTQLADEARHVRFFQTYLEEGCGVALDGADGKELEGSADYAEVFAPELQRVTDAVRSDHADRDSWYRALIYYHLITEGVLAATALRTTRFLAKRLKLPALEEGLTNVTRDESRHVSFGLRAAQDGVVNGGFAQVVEDAHFESLGSAAWVLIGPSRYNPVPAIQAALFSRAAQLQGAIDIARERLLKQLRLVGLPHLTEKAGLAWDQAVEQAVDAYEERWNAPHPIRAAAARAA</sequence>
<dbReference type="Proteomes" id="UP000199341">
    <property type="component" value="Unassembled WGS sequence"/>
</dbReference>
<dbReference type="AlphaFoldDB" id="A0A1H0HHS7"/>
<keyword evidence="3" id="KW-1185">Reference proteome</keyword>